<dbReference type="EMBL" id="BMNA01000004">
    <property type="protein sequence ID" value="GGM05881.1"/>
    <property type="molecule type" value="Genomic_DNA"/>
</dbReference>
<gene>
    <name evidence="2" type="ORF">GCM10011594_27630</name>
</gene>
<evidence type="ECO:0000313" key="2">
    <source>
        <dbReference type="EMBL" id="GGM05881.1"/>
    </source>
</evidence>
<reference evidence="2" key="1">
    <citation type="journal article" date="2014" name="Int. J. Syst. Evol. Microbiol.">
        <title>Complete genome sequence of Corynebacterium casei LMG S-19264T (=DSM 44701T), isolated from a smear-ripened cheese.</title>
        <authorList>
            <consortium name="US DOE Joint Genome Institute (JGI-PGF)"/>
            <person name="Walter F."/>
            <person name="Albersmeier A."/>
            <person name="Kalinowski J."/>
            <person name="Ruckert C."/>
        </authorList>
    </citation>
    <scope>NUCLEOTIDE SEQUENCE</scope>
    <source>
        <strain evidence="2">CGMCC 4.7308</strain>
    </source>
</reference>
<organism evidence="2 3">
    <name type="scientific">Nakamurella endophytica</name>
    <dbReference type="NCBI Taxonomy" id="1748367"/>
    <lineage>
        <taxon>Bacteria</taxon>
        <taxon>Bacillati</taxon>
        <taxon>Actinomycetota</taxon>
        <taxon>Actinomycetes</taxon>
        <taxon>Nakamurellales</taxon>
        <taxon>Nakamurellaceae</taxon>
        <taxon>Nakamurella</taxon>
    </lineage>
</organism>
<name>A0A917T0A4_9ACTN</name>
<comment type="caution">
    <text evidence="2">The sequence shown here is derived from an EMBL/GenBank/DDBJ whole genome shotgun (WGS) entry which is preliminary data.</text>
</comment>
<feature type="region of interest" description="Disordered" evidence="1">
    <location>
        <begin position="1"/>
        <end position="111"/>
    </location>
</feature>
<proteinExistence type="predicted"/>
<sequence>MSHSAVRRAEHGDRQAVAAPAVARKDALPRESPPFGRGLAAHPVGAEWSEPGADADLAATDATPRGRGPTSRRNGDHSFSQYFPSISPDVGVRPGGRHVRRPPLGVESVSR</sequence>
<dbReference type="AlphaFoldDB" id="A0A917T0A4"/>
<protein>
    <submittedName>
        <fullName evidence="2">Uncharacterized protein</fullName>
    </submittedName>
</protein>
<dbReference type="Proteomes" id="UP000655208">
    <property type="component" value="Unassembled WGS sequence"/>
</dbReference>
<feature type="compositionally biased region" description="Low complexity" evidence="1">
    <location>
        <begin position="54"/>
        <end position="63"/>
    </location>
</feature>
<keyword evidence="3" id="KW-1185">Reference proteome</keyword>
<reference evidence="2" key="2">
    <citation type="submission" date="2020-09" db="EMBL/GenBank/DDBJ databases">
        <authorList>
            <person name="Sun Q."/>
            <person name="Zhou Y."/>
        </authorList>
    </citation>
    <scope>NUCLEOTIDE SEQUENCE</scope>
    <source>
        <strain evidence="2">CGMCC 4.7308</strain>
    </source>
</reference>
<evidence type="ECO:0000313" key="3">
    <source>
        <dbReference type="Proteomes" id="UP000655208"/>
    </source>
</evidence>
<accession>A0A917T0A4</accession>
<evidence type="ECO:0000256" key="1">
    <source>
        <dbReference type="SAM" id="MobiDB-lite"/>
    </source>
</evidence>
<feature type="compositionally biased region" description="Low complexity" evidence="1">
    <location>
        <begin position="102"/>
        <end position="111"/>
    </location>
</feature>